<name>X1H4D7_9ZZZZ</name>
<accession>X1H4D7</accession>
<dbReference type="EMBL" id="BARU01026634">
    <property type="protein sequence ID" value="GAH65016.1"/>
    <property type="molecule type" value="Genomic_DNA"/>
</dbReference>
<reference evidence="1" key="1">
    <citation type="journal article" date="2014" name="Front. Microbiol.">
        <title>High frequency of phylogenetically diverse reductive dehalogenase-homologous genes in deep subseafloor sedimentary metagenomes.</title>
        <authorList>
            <person name="Kawai M."/>
            <person name="Futagami T."/>
            <person name="Toyoda A."/>
            <person name="Takaki Y."/>
            <person name="Nishi S."/>
            <person name="Hori S."/>
            <person name="Arai W."/>
            <person name="Tsubouchi T."/>
            <person name="Morono Y."/>
            <person name="Uchiyama I."/>
            <person name="Ito T."/>
            <person name="Fujiyama A."/>
            <person name="Inagaki F."/>
            <person name="Takami H."/>
        </authorList>
    </citation>
    <scope>NUCLEOTIDE SEQUENCE</scope>
    <source>
        <strain evidence="1">Expedition CK06-06</strain>
    </source>
</reference>
<sequence length="29" mass="3591">FRSIERQVWLKKAERKEKRPVRILEPAKV</sequence>
<dbReference type="AlphaFoldDB" id="X1H4D7"/>
<feature type="non-terminal residue" evidence="1">
    <location>
        <position position="1"/>
    </location>
</feature>
<comment type="caution">
    <text evidence="1">The sequence shown here is derived from an EMBL/GenBank/DDBJ whole genome shotgun (WGS) entry which is preliminary data.</text>
</comment>
<gene>
    <name evidence="1" type="ORF">S03H2_42759</name>
</gene>
<protein>
    <submittedName>
        <fullName evidence="1">Uncharacterized protein</fullName>
    </submittedName>
</protein>
<organism evidence="1">
    <name type="scientific">marine sediment metagenome</name>
    <dbReference type="NCBI Taxonomy" id="412755"/>
    <lineage>
        <taxon>unclassified sequences</taxon>
        <taxon>metagenomes</taxon>
        <taxon>ecological metagenomes</taxon>
    </lineage>
</organism>
<evidence type="ECO:0000313" key="1">
    <source>
        <dbReference type="EMBL" id="GAH65016.1"/>
    </source>
</evidence>
<proteinExistence type="predicted"/>